<accession>A0A6H2DK86</accession>
<dbReference type="Proteomes" id="UP000501600">
    <property type="component" value="Chromosome"/>
</dbReference>
<organism evidence="1 2">
    <name type="scientific">Parasphingorhabdus halotolerans</name>
    <dbReference type="NCBI Taxonomy" id="2725558"/>
    <lineage>
        <taxon>Bacteria</taxon>
        <taxon>Pseudomonadati</taxon>
        <taxon>Pseudomonadota</taxon>
        <taxon>Alphaproteobacteria</taxon>
        <taxon>Sphingomonadales</taxon>
        <taxon>Sphingomonadaceae</taxon>
        <taxon>Parasphingorhabdus</taxon>
    </lineage>
</organism>
<evidence type="ECO:0008006" key="3">
    <source>
        <dbReference type="Google" id="ProtNLM"/>
    </source>
</evidence>
<keyword evidence="2" id="KW-1185">Reference proteome</keyword>
<reference evidence="1 2" key="1">
    <citation type="submission" date="2020-04" db="EMBL/GenBank/DDBJ databases">
        <title>Genome sequence for Sphingorhabdus sp. strain M1.</title>
        <authorList>
            <person name="Park S.-J."/>
        </authorList>
    </citation>
    <scope>NUCLEOTIDE SEQUENCE [LARGE SCALE GENOMIC DNA]</scope>
    <source>
        <strain evidence="1 2">JK6</strain>
    </source>
</reference>
<proteinExistence type="predicted"/>
<gene>
    <name evidence="1" type="ORF">HF685_04335</name>
</gene>
<evidence type="ECO:0000313" key="2">
    <source>
        <dbReference type="Proteomes" id="UP000501600"/>
    </source>
</evidence>
<protein>
    <recommendedName>
        <fullName evidence="3">Lipoprotein</fullName>
    </recommendedName>
</protein>
<evidence type="ECO:0000313" key="1">
    <source>
        <dbReference type="EMBL" id="QJB68608.1"/>
    </source>
</evidence>
<dbReference type="EMBL" id="CP051217">
    <property type="protein sequence ID" value="QJB68608.1"/>
    <property type="molecule type" value="Genomic_DNA"/>
</dbReference>
<sequence length="115" mass="12492">MRLALNLLATMLLFACSDPDPGAFEVEVLDGTAQGAVLTLYNVSTDMRKSDNGFVGERVTPTDGSGEILVNMRDGSLINCSIGYVTHGLSYQMKYRIEGGRCEMTQMFEDVNGSL</sequence>
<dbReference type="KEGG" id="phao:HF685_04335"/>
<dbReference type="PROSITE" id="PS51257">
    <property type="entry name" value="PROKAR_LIPOPROTEIN"/>
    <property type="match status" value="1"/>
</dbReference>
<dbReference type="AlphaFoldDB" id="A0A6H2DK86"/>
<name>A0A6H2DK86_9SPHN</name>
<dbReference type="RefSeq" id="WP_168818450.1">
    <property type="nucleotide sequence ID" value="NZ_CP051217.1"/>
</dbReference>